<sequence>MRVFVRLLSTLLAIAVAGAGGLLALEVGWHWWRPGDSPLLVPWPRWRDRLGELGWDSSVMKVTAGVLLAAGLIVLLVASAAKRRAVRLTDPADEVSVTTSPRSLARIVGNQVRAQDNVTGASVTATAKRVRVRATSRLATEGQLRPQLLESVRTLLDTVPLVRRPKVSVVVDSPKDRK</sequence>
<gene>
    <name evidence="3" type="ORF">GCM10009754_10900</name>
</gene>
<keyword evidence="1" id="KW-0472">Membrane</keyword>
<accession>A0ABN2Q847</accession>
<keyword evidence="4" id="KW-1185">Reference proteome</keyword>
<keyword evidence="1" id="KW-0812">Transmembrane</keyword>
<reference evidence="3 4" key="1">
    <citation type="journal article" date="2019" name="Int. J. Syst. Evol. Microbiol.">
        <title>The Global Catalogue of Microorganisms (GCM) 10K type strain sequencing project: providing services to taxonomists for standard genome sequencing and annotation.</title>
        <authorList>
            <consortium name="The Broad Institute Genomics Platform"/>
            <consortium name="The Broad Institute Genome Sequencing Center for Infectious Disease"/>
            <person name="Wu L."/>
            <person name="Ma J."/>
        </authorList>
    </citation>
    <scope>NUCLEOTIDE SEQUENCE [LARGE SCALE GENOMIC DNA]</scope>
    <source>
        <strain evidence="3 4">JCM 14545</strain>
    </source>
</reference>
<feature type="transmembrane region" description="Helical" evidence="1">
    <location>
        <begin position="59"/>
        <end position="78"/>
    </location>
</feature>
<dbReference type="Pfam" id="PF19803">
    <property type="entry name" value="DUF6286"/>
    <property type="match status" value="1"/>
</dbReference>
<evidence type="ECO:0000259" key="2">
    <source>
        <dbReference type="Pfam" id="PF19803"/>
    </source>
</evidence>
<proteinExistence type="predicted"/>
<evidence type="ECO:0000256" key="1">
    <source>
        <dbReference type="SAM" id="Phobius"/>
    </source>
</evidence>
<name>A0ABN2Q847_9PSEU</name>
<dbReference type="EMBL" id="BAAANN010000003">
    <property type="protein sequence ID" value="GAA1944963.1"/>
    <property type="molecule type" value="Genomic_DNA"/>
</dbReference>
<keyword evidence="1" id="KW-1133">Transmembrane helix</keyword>
<evidence type="ECO:0000313" key="4">
    <source>
        <dbReference type="Proteomes" id="UP001501116"/>
    </source>
</evidence>
<comment type="caution">
    <text evidence="3">The sequence shown here is derived from an EMBL/GenBank/DDBJ whole genome shotgun (WGS) entry which is preliminary data.</text>
</comment>
<protein>
    <submittedName>
        <fullName evidence="3">DUF6286 domain-containing protein</fullName>
    </submittedName>
</protein>
<dbReference type="RefSeq" id="WP_344414063.1">
    <property type="nucleotide sequence ID" value="NZ_BAAANN010000003.1"/>
</dbReference>
<dbReference type="InterPro" id="IPR046253">
    <property type="entry name" value="DUF6286"/>
</dbReference>
<feature type="domain" description="DUF6286" evidence="2">
    <location>
        <begin position="70"/>
        <end position="171"/>
    </location>
</feature>
<dbReference type="Proteomes" id="UP001501116">
    <property type="component" value="Unassembled WGS sequence"/>
</dbReference>
<evidence type="ECO:0000313" key="3">
    <source>
        <dbReference type="EMBL" id="GAA1944963.1"/>
    </source>
</evidence>
<organism evidence="3 4">
    <name type="scientific">Amycolatopsis minnesotensis</name>
    <dbReference type="NCBI Taxonomy" id="337894"/>
    <lineage>
        <taxon>Bacteria</taxon>
        <taxon>Bacillati</taxon>
        <taxon>Actinomycetota</taxon>
        <taxon>Actinomycetes</taxon>
        <taxon>Pseudonocardiales</taxon>
        <taxon>Pseudonocardiaceae</taxon>
        <taxon>Amycolatopsis</taxon>
    </lineage>
</organism>